<dbReference type="AlphaFoldDB" id="A0A5B0QN50"/>
<gene>
    <name evidence="1" type="ORF">PGT21_019195</name>
</gene>
<accession>A0A5B0QN50</accession>
<keyword evidence="2" id="KW-1185">Reference proteome</keyword>
<dbReference type="Proteomes" id="UP000324748">
    <property type="component" value="Unassembled WGS sequence"/>
</dbReference>
<evidence type="ECO:0000313" key="2">
    <source>
        <dbReference type="Proteomes" id="UP000324748"/>
    </source>
</evidence>
<proteinExistence type="predicted"/>
<evidence type="ECO:0000313" key="1">
    <source>
        <dbReference type="EMBL" id="KAA1114707.1"/>
    </source>
</evidence>
<protein>
    <submittedName>
        <fullName evidence="1">Uncharacterized protein</fullName>
    </submittedName>
</protein>
<reference evidence="1 2" key="1">
    <citation type="submission" date="2019-05" db="EMBL/GenBank/DDBJ databases">
        <title>Emergence of the Ug99 lineage of the wheat stem rust pathogen through somatic hybridization.</title>
        <authorList>
            <person name="Li F."/>
            <person name="Upadhyaya N.M."/>
            <person name="Sperschneider J."/>
            <person name="Matny O."/>
            <person name="Nguyen-Phuc H."/>
            <person name="Mago R."/>
            <person name="Raley C."/>
            <person name="Miller M.E."/>
            <person name="Silverstein K.A.T."/>
            <person name="Henningsen E."/>
            <person name="Hirsch C.D."/>
            <person name="Visser B."/>
            <person name="Pretorius Z.A."/>
            <person name="Steffenson B.J."/>
            <person name="Schwessinger B."/>
            <person name="Dodds P.N."/>
            <person name="Figueroa M."/>
        </authorList>
    </citation>
    <scope>NUCLEOTIDE SEQUENCE [LARGE SCALE GENOMIC DNA]</scope>
    <source>
        <strain evidence="1">21-0</strain>
    </source>
</reference>
<dbReference type="EMBL" id="VSWC01000014">
    <property type="protein sequence ID" value="KAA1114707.1"/>
    <property type="molecule type" value="Genomic_DNA"/>
</dbReference>
<sequence length="113" mass="12034">MAGQSGGIGHLLAQLSPNQWIDLDADRHSTLMFPVSFGGSSAVGSDTEFNWHSSRIGCLLAQLGPKQDQFGCGPARLTSALTFGGPVGLDFKSNWLHAAQAWLRPAGQTERPE</sequence>
<comment type="caution">
    <text evidence="1">The sequence shown here is derived from an EMBL/GenBank/DDBJ whole genome shotgun (WGS) entry which is preliminary data.</text>
</comment>
<organism evidence="1 2">
    <name type="scientific">Puccinia graminis f. sp. tritici</name>
    <dbReference type="NCBI Taxonomy" id="56615"/>
    <lineage>
        <taxon>Eukaryota</taxon>
        <taxon>Fungi</taxon>
        <taxon>Dikarya</taxon>
        <taxon>Basidiomycota</taxon>
        <taxon>Pucciniomycotina</taxon>
        <taxon>Pucciniomycetes</taxon>
        <taxon>Pucciniales</taxon>
        <taxon>Pucciniaceae</taxon>
        <taxon>Puccinia</taxon>
    </lineage>
</organism>
<name>A0A5B0QN50_PUCGR</name>